<evidence type="ECO:0000259" key="6">
    <source>
        <dbReference type="PROSITE" id="PS51698"/>
    </source>
</evidence>
<evidence type="ECO:0000256" key="4">
    <source>
        <dbReference type="ARBA" id="ARBA00022786"/>
    </source>
</evidence>
<dbReference type="InterPro" id="IPR045210">
    <property type="entry name" value="RING-Ubox_PUB"/>
</dbReference>
<evidence type="ECO:0000256" key="2">
    <source>
        <dbReference type="ARBA" id="ARBA00004906"/>
    </source>
</evidence>
<keyword evidence="8" id="KW-1185">Reference proteome</keyword>
<dbReference type="PANTHER" id="PTHR22849:SF103">
    <property type="entry name" value="U-BOX DOMAIN-CONTAINING PROTEIN"/>
    <property type="match status" value="1"/>
</dbReference>
<dbReference type="SMART" id="SM00504">
    <property type="entry name" value="Ubox"/>
    <property type="match status" value="1"/>
</dbReference>
<evidence type="ECO:0000313" key="7">
    <source>
        <dbReference type="EMBL" id="KAE9466124.1"/>
    </source>
</evidence>
<dbReference type="AlphaFoldDB" id="A0A6A4MF55"/>
<protein>
    <recommendedName>
        <fullName evidence="5 6">U-box domain-containing protein</fullName>
        <ecNumber evidence="5">2.3.2.27</ecNumber>
    </recommendedName>
    <alternativeName>
        <fullName evidence="5">RING-type E3 ubiquitin transferase PUB</fullName>
    </alternativeName>
</protein>
<keyword evidence="3 5" id="KW-0808">Transferase</keyword>
<evidence type="ECO:0000256" key="3">
    <source>
        <dbReference type="ARBA" id="ARBA00022679"/>
    </source>
</evidence>
<comment type="pathway">
    <text evidence="2 5">Protein modification; protein ubiquitination.</text>
</comment>
<dbReference type="InterPro" id="IPR045185">
    <property type="entry name" value="PUB22/23/24-like"/>
</dbReference>
<comment type="function">
    <text evidence="5">Functions as an E3 ubiquitin ligase.</text>
</comment>
<dbReference type="Proteomes" id="UP000428333">
    <property type="component" value="Linkage Group LG01"/>
</dbReference>
<dbReference type="InterPro" id="IPR011989">
    <property type="entry name" value="ARM-like"/>
</dbReference>
<organism evidence="7 8">
    <name type="scientific">Rhododendron williamsianum</name>
    <dbReference type="NCBI Taxonomy" id="262921"/>
    <lineage>
        <taxon>Eukaryota</taxon>
        <taxon>Viridiplantae</taxon>
        <taxon>Streptophyta</taxon>
        <taxon>Embryophyta</taxon>
        <taxon>Tracheophyta</taxon>
        <taxon>Spermatophyta</taxon>
        <taxon>Magnoliopsida</taxon>
        <taxon>eudicotyledons</taxon>
        <taxon>Gunneridae</taxon>
        <taxon>Pentapetalae</taxon>
        <taxon>asterids</taxon>
        <taxon>Ericales</taxon>
        <taxon>Ericaceae</taxon>
        <taxon>Ericoideae</taxon>
        <taxon>Rhodoreae</taxon>
        <taxon>Rhododendron</taxon>
    </lineage>
</organism>
<dbReference type="Pfam" id="PF04564">
    <property type="entry name" value="U-box"/>
    <property type="match status" value="1"/>
</dbReference>
<feature type="non-terminal residue" evidence="7">
    <location>
        <position position="1"/>
    </location>
</feature>
<gene>
    <name evidence="7" type="ORF">C3L33_01976</name>
</gene>
<dbReference type="InterPro" id="IPR013083">
    <property type="entry name" value="Znf_RING/FYVE/PHD"/>
</dbReference>
<comment type="caution">
    <text evidence="7">The sequence shown here is derived from an EMBL/GenBank/DDBJ whole genome shotgun (WGS) entry which is preliminary data.</text>
</comment>
<evidence type="ECO:0000313" key="8">
    <source>
        <dbReference type="Proteomes" id="UP000428333"/>
    </source>
</evidence>
<accession>A0A6A4MF55</accession>
<dbReference type="CDD" id="cd16664">
    <property type="entry name" value="RING-Ubox_PUB"/>
    <property type="match status" value="1"/>
</dbReference>
<dbReference type="InterPro" id="IPR003613">
    <property type="entry name" value="Ubox_domain"/>
</dbReference>
<dbReference type="InterPro" id="IPR016024">
    <property type="entry name" value="ARM-type_fold"/>
</dbReference>
<dbReference type="EMBL" id="QEFC01000104">
    <property type="protein sequence ID" value="KAE9466124.1"/>
    <property type="molecule type" value="Genomic_DNA"/>
</dbReference>
<dbReference type="UniPathway" id="UPA00143"/>
<dbReference type="Gene3D" id="3.30.40.10">
    <property type="entry name" value="Zinc/RING finger domain, C3HC4 (zinc finger)"/>
    <property type="match status" value="1"/>
</dbReference>
<dbReference type="EC" id="2.3.2.27" evidence="5"/>
<dbReference type="OrthoDB" id="10064100at2759"/>
<dbReference type="InterPro" id="IPR058678">
    <property type="entry name" value="ARM_PUB"/>
</dbReference>
<dbReference type="SUPFAM" id="SSF48371">
    <property type="entry name" value="ARM repeat"/>
    <property type="match status" value="1"/>
</dbReference>
<evidence type="ECO:0000256" key="1">
    <source>
        <dbReference type="ARBA" id="ARBA00000900"/>
    </source>
</evidence>
<dbReference type="FunFam" id="3.30.40.10:FF:000442">
    <property type="entry name" value="RING-type E3 ubiquitin transferase"/>
    <property type="match status" value="1"/>
</dbReference>
<name>A0A6A4MF55_9ERIC</name>
<dbReference type="PROSITE" id="PS51698">
    <property type="entry name" value="U_BOX"/>
    <property type="match status" value="1"/>
</dbReference>
<dbReference type="Gene3D" id="1.25.10.10">
    <property type="entry name" value="Leucine-rich Repeat Variant"/>
    <property type="match status" value="1"/>
</dbReference>
<dbReference type="SUPFAM" id="SSF57850">
    <property type="entry name" value="RING/U-box"/>
    <property type="match status" value="1"/>
</dbReference>
<proteinExistence type="predicted"/>
<dbReference type="GO" id="GO:0016567">
    <property type="term" value="P:protein ubiquitination"/>
    <property type="evidence" value="ECO:0007669"/>
    <property type="project" value="UniProtKB-UniRule"/>
</dbReference>
<reference evidence="7 8" key="1">
    <citation type="journal article" date="2019" name="Genome Biol. Evol.">
        <title>The Rhododendron genome and chromosomal organization provide insight into shared whole-genome duplications across the heath family (Ericaceae).</title>
        <authorList>
            <person name="Soza V.L."/>
            <person name="Lindsley D."/>
            <person name="Waalkes A."/>
            <person name="Ramage E."/>
            <person name="Patwardhan R.P."/>
            <person name="Burton J.N."/>
            <person name="Adey A."/>
            <person name="Kumar A."/>
            <person name="Qiu R."/>
            <person name="Shendure J."/>
            <person name="Hall B."/>
        </authorList>
    </citation>
    <scope>NUCLEOTIDE SEQUENCE [LARGE SCALE GENOMIC DNA]</scope>
    <source>
        <strain evidence="7">RSF 1966-606</strain>
    </source>
</reference>
<evidence type="ECO:0000256" key="5">
    <source>
        <dbReference type="RuleBase" id="RU369093"/>
    </source>
</evidence>
<dbReference type="PANTHER" id="PTHR22849">
    <property type="entry name" value="WDSAM1 PROTEIN"/>
    <property type="match status" value="1"/>
</dbReference>
<feature type="domain" description="U-box" evidence="6">
    <location>
        <begin position="7"/>
        <end position="81"/>
    </location>
</feature>
<dbReference type="Pfam" id="PF25598">
    <property type="entry name" value="ARM_PUB"/>
    <property type="match status" value="1"/>
</dbReference>
<sequence>MKEAEMGIPHLFRCPISLDLLTDPVTLSTGQTYDRSSIEKWLNLGNQTCPVTMQKLQDSSMVPNHTLRHLIDQWLQTGHQTNNNHNRIIDPDPSIVALKHNLESHVSTLGIKIQTLETIQVLSDELPSRKSCLIQLGFFPLLLELLFGEAQGEFSQENLEFLEKALVCALKLIPHCNLRPLNILKEESKLEHFLVLFNQGTITVKKSLCQIVEAISSSLETEELCAVFGKNQTLLQGMVFLLDQNNLGTSEFGIKAVSALCSLESNRGNLVREGVAERLITYIMTAERHQRNVAPTAMTVVELLLGLESGKKAVIDHPNGVNALVKMVFRVSDHEGSESAVNALMILCSDSVQVREGVVCAGVLTQLLLLLQSQCSGRIKTKARRLLKLLRSMWHEDSTHYV</sequence>
<keyword evidence="4 5" id="KW-0833">Ubl conjugation pathway</keyword>
<dbReference type="GO" id="GO:0061630">
    <property type="term" value="F:ubiquitin protein ligase activity"/>
    <property type="evidence" value="ECO:0007669"/>
    <property type="project" value="UniProtKB-UniRule"/>
</dbReference>
<comment type="catalytic activity">
    <reaction evidence="1 5">
        <text>S-ubiquitinyl-[E2 ubiquitin-conjugating enzyme]-L-cysteine + [acceptor protein]-L-lysine = [E2 ubiquitin-conjugating enzyme]-L-cysteine + N(6)-ubiquitinyl-[acceptor protein]-L-lysine.</text>
        <dbReference type="EC" id="2.3.2.27"/>
    </reaction>
</comment>